<evidence type="ECO:0000313" key="4">
    <source>
        <dbReference type="Proteomes" id="UP000005204"/>
    </source>
</evidence>
<reference evidence="4" key="1">
    <citation type="journal article" date="2008" name="Insect Biochem. Mol. Biol.">
        <title>The genome of a lepidopteran model insect, the silkworm Bombyx mori.</title>
        <authorList>
            <consortium name="International Silkworm Genome Consortium"/>
        </authorList>
    </citation>
    <scope>NUCLEOTIDE SEQUENCE [LARGE SCALE GENOMIC DNA]</scope>
    <source>
        <strain evidence="4">p50T</strain>
    </source>
</reference>
<evidence type="ECO:0000313" key="2">
    <source>
        <dbReference type="EMBL" id="BAS21442.1"/>
    </source>
</evidence>
<protein>
    <recommendedName>
        <fullName evidence="5">Cuticle protein</fullName>
    </recommendedName>
</protein>
<reference evidence="3" key="3">
    <citation type="submission" date="2022-06" db="UniProtKB">
        <authorList>
            <consortium name="EnsemblMetazoa"/>
        </authorList>
    </citation>
    <scope>IDENTIFICATION</scope>
    <source>
        <strain evidence="3">p50T (Dazao)</strain>
    </source>
</reference>
<dbReference type="EMBL" id="AB999997">
    <property type="protein sequence ID" value="BAS21442.1"/>
    <property type="molecule type" value="Genomic_DNA"/>
</dbReference>
<keyword evidence="1" id="KW-0732">Signal</keyword>
<evidence type="ECO:0000313" key="3">
    <source>
        <dbReference type="EnsemblMetazoa" id="XP_037872387.1"/>
    </source>
</evidence>
<accession>A0A0K2S2X6</accession>
<feature type="chain" id="PRO_5035992608" description="Cuticle protein" evidence="1">
    <location>
        <begin position="20"/>
        <end position="121"/>
    </location>
</feature>
<dbReference type="Proteomes" id="UP000005204">
    <property type="component" value="Unassembled WGS sequence"/>
</dbReference>
<reference evidence="2" key="2">
    <citation type="journal article" date="2015" name="Sci. Data">
        <title>Construction, complete sequence, and annotation of a BAC contig covering the silkworm chorion locus.</title>
        <authorList>
            <person name="Chen Z."/>
            <person name="Nohata J."/>
            <person name="Guo H."/>
            <person name="Li S."/>
            <person name="Liu J."/>
            <person name="Guo Y."/>
            <person name="Yamamoto K."/>
            <person name="Kadono-Okuda K."/>
            <person name="Liu C."/>
            <person name="Arunkumar K.P."/>
            <person name="Nagaraju J."/>
            <person name="Zhang Y."/>
            <person name="Liu S."/>
            <person name="Labropoulou V."/>
            <person name="Swevers L."/>
            <person name="Tsitoura P."/>
            <person name="Iatrou K."/>
            <person name="Gopinathan K.P."/>
            <person name="Goldsmith M.R."/>
            <person name="Xia Q."/>
            <person name="Mita K."/>
        </authorList>
    </citation>
    <scope>NUCLEOTIDE SEQUENCE</scope>
</reference>
<proteinExistence type="predicted"/>
<evidence type="ECO:0000256" key="1">
    <source>
        <dbReference type="SAM" id="SignalP"/>
    </source>
</evidence>
<organism evidence="2">
    <name type="scientific">Bombyx mori</name>
    <name type="common">Silk moth</name>
    <dbReference type="NCBI Taxonomy" id="7091"/>
    <lineage>
        <taxon>Eukaryota</taxon>
        <taxon>Metazoa</taxon>
        <taxon>Ecdysozoa</taxon>
        <taxon>Arthropoda</taxon>
        <taxon>Hexapoda</taxon>
        <taxon>Insecta</taxon>
        <taxon>Pterygota</taxon>
        <taxon>Neoptera</taxon>
        <taxon>Endopterygota</taxon>
        <taxon>Lepidoptera</taxon>
        <taxon>Glossata</taxon>
        <taxon>Ditrysia</taxon>
        <taxon>Bombycoidea</taxon>
        <taxon>Bombycidae</taxon>
        <taxon>Bombycinae</taxon>
        <taxon>Bombyx</taxon>
    </lineage>
</organism>
<keyword evidence="4" id="KW-1185">Reference proteome</keyword>
<dbReference type="AlphaFoldDB" id="A0A0K2S2X6"/>
<gene>
    <name evidence="2" type="primary">Bmnonchorion</name>
</gene>
<name>A0A0K2S2X6_BOMMO</name>
<feature type="signal peptide" evidence="1">
    <location>
        <begin position="1"/>
        <end position="19"/>
    </location>
</feature>
<dbReference type="EnsemblMetazoa" id="XM_038016459.1">
    <property type="protein sequence ID" value="XP_037872387.1"/>
    <property type="gene ID" value="LOC119629697"/>
</dbReference>
<evidence type="ECO:0008006" key="5">
    <source>
        <dbReference type="Google" id="ProtNLM"/>
    </source>
</evidence>
<sequence length="121" mass="12644">MSVFTLLLCIQSCLLQVWGAAIPEPAWVSLDSGMAPPGMDSAMAGTESMLDMAAKSSAARESPVTYLLPVLPPSLVASPSPALLGPEIPPVLLVPPLYADAALPPADVDTLPWLDTTKNYK</sequence>